<feature type="transmembrane region" description="Helical" evidence="1">
    <location>
        <begin position="107"/>
        <end position="133"/>
    </location>
</feature>
<evidence type="ECO:0000313" key="3">
    <source>
        <dbReference type="Proteomes" id="UP000217033"/>
    </source>
</evidence>
<keyword evidence="3" id="KW-1185">Reference proteome</keyword>
<feature type="transmembrane region" description="Helical" evidence="1">
    <location>
        <begin position="75"/>
        <end position="101"/>
    </location>
</feature>
<name>A0ABX4H5H3_9BACT</name>
<dbReference type="EMBL" id="NQMN01000001">
    <property type="protein sequence ID" value="PAF55103.1"/>
    <property type="molecule type" value="Genomic_DNA"/>
</dbReference>
<protein>
    <submittedName>
        <fullName evidence="2">Uncharacterized protein</fullName>
    </submittedName>
</protein>
<dbReference type="RefSeq" id="WP_084232054.1">
    <property type="nucleotide sequence ID" value="NZ_FWXE01000003.1"/>
</dbReference>
<keyword evidence="1" id="KW-1133">Transmembrane helix</keyword>
<dbReference type="NCBIfam" id="NF046054">
    <property type="entry name" value="memb_MPN527"/>
    <property type="match status" value="1"/>
</dbReference>
<keyword evidence="1" id="KW-0472">Membrane</keyword>
<proteinExistence type="predicted"/>
<evidence type="ECO:0000256" key="1">
    <source>
        <dbReference type="SAM" id="Phobius"/>
    </source>
</evidence>
<evidence type="ECO:0000313" key="2">
    <source>
        <dbReference type="EMBL" id="PAF55103.1"/>
    </source>
</evidence>
<organism evidence="2 3">
    <name type="scientific">Mycoplasmopsis agassizii</name>
    <dbReference type="NCBI Taxonomy" id="33922"/>
    <lineage>
        <taxon>Bacteria</taxon>
        <taxon>Bacillati</taxon>
        <taxon>Mycoplasmatota</taxon>
        <taxon>Mycoplasmoidales</taxon>
        <taxon>Metamycoplasmataceae</taxon>
        <taxon>Mycoplasmopsis</taxon>
    </lineage>
</organism>
<feature type="transmembrane region" description="Helical" evidence="1">
    <location>
        <begin position="264"/>
        <end position="287"/>
    </location>
</feature>
<reference evidence="2" key="1">
    <citation type="submission" date="2017-08" db="EMBL/GenBank/DDBJ databases">
        <authorList>
            <person name="Alvarez-Ponce D."/>
            <person name="Weitzman C.L."/>
            <person name="Tillett R.L."/>
            <person name="Sandmeier F.C."/>
            <person name="Tracy C.R."/>
        </authorList>
    </citation>
    <scope>NUCLEOTIDE SEQUENCE [LARGE SCALE GENOMIC DNA]</scope>
    <source>
        <strain evidence="2">PS6</strain>
    </source>
</reference>
<comment type="caution">
    <text evidence="2">The sequence shown here is derived from an EMBL/GenBank/DDBJ whole genome shotgun (WGS) entry which is preliminary data.</text>
</comment>
<feature type="transmembrane region" description="Helical" evidence="1">
    <location>
        <begin position="239"/>
        <end position="258"/>
    </location>
</feature>
<sequence>MFNKERETTTIKEEIEATLNYNPYNQKLNGVRFDSSTQLQTVSATTKSKSPALLRFFAERKATKEYNRILLTKKIAITGMMFALVLLFSWIAHLSGIFGFLKVDVSLVFILATLMVAGYPYAFTLIILKFAIVPAFTGGAGYSHVGILGHVILLITFLIATTIFYLLANFHLVLSRKIKISDSNRRIVHVPLKWQVTYIIAALALTTVAISTLNTFLFNPLYFSLFGMLQGPATYSNMANLYSLQGFSTFFFGIPEYINGSYALYTAFNTIQFSIVGVVTVGFVIFYSKSYKYFGLDQSIYLTKELAKKPKQLPLAVLSKKTDPVSNSFDWSF</sequence>
<dbReference type="Proteomes" id="UP000217033">
    <property type="component" value="Unassembled WGS sequence"/>
</dbReference>
<accession>A0ABX4H5H3</accession>
<feature type="transmembrane region" description="Helical" evidence="1">
    <location>
        <begin position="196"/>
        <end position="218"/>
    </location>
</feature>
<dbReference type="Gene3D" id="1.10.1760.20">
    <property type="match status" value="1"/>
</dbReference>
<keyword evidence="1" id="KW-0812">Transmembrane</keyword>
<feature type="transmembrane region" description="Helical" evidence="1">
    <location>
        <begin position="145"/>
        <end position="167"/>
    </location>
</feature>
<gene>
    <name evidence="2" type="ORF">CJF60_00235</name>
</gene>